<organism evidence="5 6">
    <name type="scientific">Euzebya pacifica</name>
    <dbReference type="NCBI Taxonomy" id="1608957"/>
    <lineage>
        <taxon>Bacteria</taxon>
        <taxon>Bacillati</taxon>
        <taxon>Actinomycetota</taxon>
        <taxon>Nitriliruptoria</taxon>
        <taxon>Euzebyales</taxon>
    </lineage>
</organism>
<keyword evidence="2" id="KW-0067">ATP-binding</keyword>
<feature type="domain" description="HTH luxR-type" evidence="4">
    <location>
        <begin position="914"/>
        <end position="979"/>
    </location>
</feature>
<dbReference type="PRINTS" id="PR00038">
    <property type="entry name" value="HTHLUXR"/>
</dbReference>
<evidence type="ECO:0000256" key="1">
    <source>
        <dbReference type="ARBA" id="ARBA00022741"/>
    </source>
</evidence>
<dbReference type="PANTHER" id="PTHR16305:SF35">
    <property type="entry name" value="TRANSCRIPTIONAL ACTIVATOR DOMAIN"/>
    <property type="match status" value="1"/>
</dbReference>
<dbReference type="CDD" id="cd06170">
    <property type="entry name" value="LuxR_C_like"/>
    <property type="match status" value="1"/>
</dbReference>
<dbReference type="GO" id="GO:0005524">
    <property type="term" value="F:ATP binding"/>
    <property type="evidence" value="ECO:0007669"/>
    <property type="project" value="UniProtKB-KW"/>
</dbReference>
<dbReference type="Pfam" id="PF13191">
    <property type="entry name" value="AAA_16"/>
    <property type="match status" value="1"/>
</dbReference>
<dbReference type="AlphaFoldDB" id="A0A346XVG0"/>
<dbReference type="KEGG" id="euz:DVS28_a1514"/>
<dbReference type="InterPro" id="IPR000792">
    <property type="entry name" value="Tscrpt_reg_LuxR_C"/>
</dbReference>
<dbReference type="GO" id="GO:0003677">
    <property type="term" value="F:DNA binding"/>
    <property type="evidence" value="ECO:0007669"/>
    <property type="project" value="InterPro"/>
</dbReference>
<keyword evidence="1" id="KW-0547">Nucleotide-binding</keyword>
<dbReference type="PANTHER" id="PTHR16305">
    <property type="entry name" value="TESTICULAR SOLUBLE ADENYLYL CYCLASE"/>
    <property type="match status" value="1"/>
</dbReference>
<dbReference type="GO" id="GO:0004016">
    <property type="term" value="F:adenylate cyclase activity"/>
    <property type="evidence" value="ECO:0007669"/>
    <property type="project" value="TreeGrafter"/>
</dbReference>
<sequence>MENLRSSADFTRCSLTPVMGSPARAGGSAHGGPTTSSLLERDEVLDTVAAALHRAGGGAGAGVLVEGAAGTGKTSIVQACATAAEAKGFRVWQARGLDLERGYPWGVAVQLLERLHPDERARVLHGAAALAEPLVDATALDTADGDPFPRVHGLHWTVANLSETRPVLLVVDDAQWADPQTLRWLCYLLARVEDLPVVVLVTARTGEPTTTEITRLLAHLTTMSTTVSLRPLSATAVRTLVSRLLPEATDAFRTSVVDAVAGNPFLCHQLVATVRHEAIVPDDAAADHLHDLRPAGIRNAMLVQLGQLGSDAADVAAGVAALESAATPEVLTAVTDLTEDQLAGVLDQLYASTLLSPGDTPTFVHPIVREAVLEDLGPARLARLHATAARVLHGLSRRDQDVASQLLRASPIREPWAVDVLRRTATDAMRRAAPARAVELLDTALDLVVDPAVEVQVLVELGTAEAAAGMASALDHLGEALTRTSRAETTVPVAVMLGESLYAAGRYEDAARAYDHARRLRSDDVRLDPRVEARLLGGLDMSRNLHSQPSGETARRLEDLCPADPADEHLQTLLRAITAGQMALGLENAADGTPVTHALLVDLTDRAMTEPDLLREAGLPILEPLILALFRGERWRRALVFVDELTEVASRRGHMTTHASLLPLRALCNLMLGRLADAAGDGTDGIRLAEDTSAASLATSAASRYALAVASLERDRQDEALAAVSHPRAEQRWGDSPLYGWYLTGRGAVDLARGRHDQALAAFTRAGEHFMSAGGPGAFCDWRGGAALAARGTGDLDAAREHAEHNMALAESFGAPAALAAALRVRARISDDRGEAVDLLGRARTLVTDADAALERAQVHVELGAALRRAGHRRDARAMLRTGLAEAQRCGAHRLVRRVGEELEVAGARRPELAVEGVDALTPSELRVARRAVAGHSNRVIAEQLFVTRKTVETHLSNVYRKLGISSRGQLQSAIADPDDDALPATRGPAAERR</sequence>
<dbReference type="GO" id="GO:0006355">
    <property type="term" value="P:regulation of DNA-templated transcription"/>
    <property type="evidence" value="ECO:0007669"/>
    <property type="project" value="InterPro"/>
</dbReference>
<accession>A0A346XVG0</accession>
<keyword evidence="6" id="KW-1185">Reference proteome</keyword>
<evidence type="ECO:0000256" key="2">
    <source>
        <dbReference type="ARBA" id="ARBA00022840"/>
    </source>
</evidence>
<dbReference type="SUPFAM" id="SSF52540">
    <property type="entry name" value="P-loop containing nucleoside triphosphate hydrolases"/>
    <property type="match status" value="1"/>
</dbReference>
<dbReference type="Gene3D" id="1.25.40.10">
    <property type="entry name" value="Tetratricopeptide repeat domain"/>
    <property type="match status" value="2"/>
</dbReference>
<gene>
    <name evidence="5" type="ORF">DVS28_a1514</name>
</gene>
<name>A0A346XVG0_9ACTN</name>
<dbReference type="SUPFAM" id="SSF46894">
    <property type="entry name" value="C-terminal effector domain of the bipartite response regulators"/>
    <property type="match status" value="1"/>
</dbReference>
<proteinExistence type="predicted"/>
<dbReference type="InterPro" id="IPR016032">
    <property type="entry name" value="Sig_transdc_resp-reg_C-effctor"/>
</dbReference>
<dbReference type="GO" id="GO:0005737">
    <property type="term" value="C:cytoplasm"/>
    <property type="evidence" value="ECO:0007669"/>
    <property type="project" value="TreeGrafter"/>
</dbReference>
<evidence type="ECO:0000259" key="4">
    <source>
        <dbReference type="PROSITE" id="PS50043"/>
    </source>
</evidence>
<dbReference type="EMBL" id="CP031165">
    <property type="protein sequence ID" value="AXV06207.1"/>
    <property type="molecule type" value="Genomic_DNA"/>
</dbReference>
<dbReference type="Gene3D" id="1.10.10.10">
    <property type="entry name" value="Winged helix-like DNA-binding domain superfamily/Winged helix DNA-binding domain"/>
    <property type="match status" value="1"/>
</dbReference>
<protein>
    <submittedName>
        <fullName evidence="5">Transcriptional regulatory protein</fullName>
    </submittedName>
</protein>
<dbReference type="Proteomes" id="UP000264006">
    <property type="component" value="Chromosome"/>
</dbReference>
<dbReference type="InterPro" id="IPR041664">
    <property type="entry name" value="AAA_16"/>
</dbReference>
<dbReference type="PROSITE" id="PS50043">
    <property type="entry name" value="HTH_LUXR_2"/>
    <property type="match status" value="1"/>
</dbReference>
<dbReference type="InterPro" id="IPR011990">
    <property type="entry name" value="TPR-like_helical_dom_sf"/>
</dbReference>
<dbReference type="Pfam" id="PF00196">
    <property type="entry name" value="GerE"/>
    <property type="match status" value="1"/>
</dbReference>
<feature type="region of interest" description="Disordered" evidence="3">
    <location>
        <begin position="972"/>
        <end position="994"/>
    </location>
</feature>
<dbReference type="SUPFAM" id="SSF48452">
    <property type="entry name" value="TPR-like"/>
    <property type="match status" value="2"/>
</dbReference>
<dbReference type="InterPro" id="IPR027417">
    <property type="entry name" value="P-loop_NTPase"/>
</dbReference>
<evidence type="ECO:0000313" key="5">
    <source>
        <dbReference type="EMBL" id="AXV06207.1"/>
    </source>
</evidence>
<dbReference type="SMART" id="SM00421">
    <property type="entry name" value="HTH_LUXR"/>
    <property type="match status" value="1"/>
</dbReference>
<dbReference type="PROSITE" id="PS00622">
    <property type="entry name" value="HTH_LUXR_1"/>
    <property type="match status" value="1"/>
</dbReference>
<evidence type="ECO:0000313" key="6">
    <source>
        <dbReference type="Proteomes" id="UP000264006"/>
    </source>
</evidence>
<evidence type="ECO:0000256" key="3">
    <source>
        <dbReference type="SAM" id="MobiDB-lite"/>
    </source>
</evidence>
<reference evidence="5 6" key="1">
    <citation type="submission" date="2018-09" db="EMBL/GenBank/DDBJ databases">
        <title>Complete genome sequence of Euzebya sp. DY32-46 isolated from seawater of Pacific Ocean.</title>
        <authorList>
            <person name="Xu L."/>
            <person name="Wu Y.-H."/>
            <person name="Xu X.-W."/>
        </authorList>
    </citation>
    <scope>NUCLEOTIDE SEQUENCE [LARGE SCALE GENOMIC DNA]</scope>
    <source>
        <strain evidence="5 6">DY32-46</strain>
    </source>
</reference>
<dbReference type="InterPro" id="IPR036388">
    <property type="entry name" value="WH-like_DNA-bd_sf"/>
</dbReference>